<dbReference type="EMBL" id="JBHSCX010000015">
    <property type="protein sequence ID" value="MFC4363127.1"/>
    <property type="molecule type" value="Genomic_DNA"/>
</dbReference>
<organism evidence="1 2">
    <name type="scientific">Simiduia curdlanivorans</name>
    <dbReference type="NCBI Taxonomy" id="1492769"/>
    <lineage>
        <taxon>Bacteria</taxon>
        <taxon>Pseudomonadati</taxon>
        <taxon>Pseudomonadota</taxon>
        <taxon>Gammaproteobacteria</taxon>
        <taxon>Cellvibrionales</taxon>
        <taxon>Cellvibrionaceae</taxon>
        <taxon>Simiduia</taxon>
    </lineage>
</organism>
<dbReference type="PANTHER" id="PTHR38767">
    <property type="entry name" value="DNA POLYMERASE III SUBUNIT CHI"/>
    <property type="match status" value="1"/>
</dbReference>
<protein>
    <submittedName>
        <fullName evidence="1">DNA polymerase III subunit chi</fullName>
    </submittedName>
</protein>
<evidence type="ECO:0000313" key="1">
    <source>
        <dbReference type="EMBL" id="MFC4363127.1"/>
    </source>
</evidence>
<comment type="caution">
    <text evidence="1">The sequence shown here is derived from an EMBL/GenBank/DDBJ whole genome shotgun (WGS) entry which is preliminary data.</text>
</comment>
<accession>A0ABV8V5J6</accession>
<sequence>MTKIDFLSSQEADAEARLRLVCRVAQKALRSGEEVFIACANAEQAALLDSLLWSFEPESFIPHANFTGEPAIQKAKAPVLLSHGEDCGEHHGVLINLRSPAPAFFSRFERLFELIVQTPEVLTETRTNWSYYKSRGYPLDLKHI</sequence>
<dbReference type="Pfam" id="PF04364">
    <property type="entry name" value="DNA_pol3_chi"/>
    <property type="match status" value="1"/>
</dbReference>
<dbReference type="RefSeq" id="WP_290265065.1">
    <property type="nucleotide sequence ID" value="NZ_JAUFQG010000006.1"/>
</dbReference>
<dbReference type="Proteomes" id="UP001595840">
    <property type="component" value="Unassembled WGS sequence"/>
</dbReference>
<gene>
    <name evidence="1" type="ORF">ACFOX3_12490</name>
</gene>
<dbReference type="InterPro" id="IPR036768">
    <property type="entry name" value="PolIII_chi_sf"/>
</dbReference>
<keyword evidence="2" id="KW-1185">Reference proteome</keyword>
<name>A0ABV8V5J6_9GAMM</name>
<reference evidence="2" key="1">
    <citation type="journal article" date="2019" name="Int. J. Syst. Evol. Microbiol.">
        <title>The Global Catalogue of Microorganisms (GCM) 10K type strain sequencing project: providing services to taxonomists for standard genome sequencing and annotation.</title>
        <authorList>
            <consortium name="The Broad Institute Genomics Platform"/>
            <consortium name="The Broad Institute Genome Sequencing Center for Infectious Disease"/>
            <person name="Wu L."/>
            <person name="Ma J."/>
        </authorList>
    </citation>
    <scope>NUCLEOTIDE SEQUENCE [LARGE SCALE GENOMIC DNA]</scope>
    <source>
        <strain evidence="2">CECT 8570</strain>
    </source>
</reference>
<proteinExistence type="predicted"/>
<dbReference type="Gene3D" id="3.40.50.10110">
    <property type="entry name" value="DNA polymerase III subunit chi"/>
    <property type="match status" value="1"/>
</dbReference>
<dbReference type="PANTHER" id="PTHR38767:SF1">
    <property type="entry name" value="DNA POLYMERASE III SUBUNIT CHI"/>
    <property type="match status" value="1"/>
</dbReference>
<evidence type="ECO:0000313" key="2">
    <source>
        <dbReference type="Proteomes" id="UP001595840"/>
    </source>
</evidence>
<dbReference type="SUPFAM" id="SSF102400">
    <property type="entry name" value="DNA polymerase III chi subunit"/>
    <property type="match status" value="1"/>
</dbReference>
<dbReference type="InterPro" id="IPR007459">
    <property type="entry name" value="DNA_pol3_chi"/>
</dbReference>